<dbReference type="OrthoDB" id="3227959at2759"/>
<evidence type="ECO:0008006" key="4">
    <source>
        <dbReference type="Google" id="ProtNLM"/>
    </source>
</evidence>
<organism evidence="2 3">
    <name type="scientific">Macrolepiota fuliginosa MF-IS2</name>
    <dbReference type="NCBI Taxonomy" id="1400762"/>
    <lineage>
        <taxon>Eukaryota</taxon>
        <taxon>Fungi</taxon>
        <taxon>Dikarya</taxon>
        <taxon>Basidiomycota</taxon>
        <taxon>Agaricomycotina</taxon>
        <taxon>Agaricomycetes</taxon>
        <taxon>Agaricomycetidae</taxon>
        <taxon>Agaricales</taxon>
        <taxon>Agaricineae</taxon>
        <taxon>Agaricaceae</taxon>
        <taxon>Macrolepiota</taxon>
    </lineage>
</organism>
<accession>A0A9P6C9V4</accession>
<dbReference type="AlphaFoldDB" id="A0A9P6C9V4"/>
<feature type="compositionally biased region" description="Polar residues" evidence="1">
    <location>
        <begin position="1"/>
        <end position="10"/>
    </location>
</feature>
<dbReference type="Proteomes" id="UP000807342">
    <property type="component" value="Unassembled WGS sequence"/>
</dbReference>
<protein>
    <recommendedName>
        <fullName evidence="4">BTB domain-containing protein</fullName>
    </recommendedName>
</protein>
<keyword evidence="3" id="KW-1185">Reference proteome</keyword>
<feature type="compositionally biased region" description="Polar residues" evidence="1">
    <location>
        <begin position="47"/>
        <end position="59"/>
    </location>
</feature>
<evidence type="ECO:0000313" key="3">
    <source>
        <dbReference type="Proteomes" id="UP000807342"/>
    </source>
</evidence>
<dbReference type="EMBL" id="MU151060">
    <property type="protein sequence ID" value="KAF9453549.1"/>
    <property type="molecule type" value="Genomic_DNA"/>
</dbReference>
<proteinExistence type="predicted"/>
<reference evidence="2" key="1">
    <citation type="submission" date="2020-11" db="EMBL/GenBank/DDBJ databases">
        <authorList>
            <consortium name="DOE Joint Genome Institute"/>
            <person name="Ahrendt S."/>
            <person name="Riley R."/>
            <person name="Andreopoulos W."/>
            <person name="Labutti K."/>
            <person name="Pangilinan J."/>
            <person name="Ruiz-Duenas F.J."/>
            <person name="Barrasa J.M."/>
            <person name="Sanchez-Garcia M."/>
            <person name="Camarero S."/>
            <person name="Miyauchi S."/>
            <person name="Serrano A."/>
            <person name="Linde D."/>
            <person name="Babiker R."/>
            <person name="Drula E."/>
            <person name="Ayuso-Fernandez I."/>
            <person name="Pacheco R."/>
            <person name="Padilla G."/>
            <person name="Ferreira P."/>
            <person name="Barriuso J."/>
            <person name="Kellner H."/>
            <person name="Castanera R."/>
            <person name="Alfaro M."/>
            <person name="Ramirez L."/>
            <person name="Pisabarro A.G."/>
            <person name="Kuo A."/>
            <person name="Tritt A."/>
            <person name="Lipzen A."/>
            <person name="He G."/>
            <person name="Yan M."/>
            <person name="Ng V."/>
            <person name="Cullen D."/>
            <person name="Martin F."/>
            <person name="Rosso M.-N."/>
            <person name="Henrissat B."/>
            <person name="Hibbett D."/>
            <person name="Martinez A.T."/>
            <person name="Grigoriev I.V."/>
        </authorList>
    </citation>
    <scope>NUCLEOTIDE SEQUENCE</scope>
    <source>
        <strain evidence="2">MF-IS2</strain>
    </source>
</reference>
<sequence>MNSRQDTTAVSPRRSDRKTSTPAVSSGATGSKQRTLMQALRSSTLPISNFQLSPPNSANLPKDDTSTHFIYGERDDSGHSRVFDAQTGVELRRHSDLWFYDGSLVCRAEDTLFRVHMSLLARHSVCFEDMMAIPQPEEELNEKTGFDLSQEKDWRTGSKTRARIPIIVLQDSAEDVEYLLKALIDGPTFGNNDRDDFRVVSGILRLSTKYVFELLRSATLAHLSTAWPSTLKGWELREDLAQSYELDHPHKQRLYPHPFLVISLAREVEAPHLLPAAFYDVSRYTYTQIFDPGEDDPFGLYPSPCPMIPPCDMQRLCVGKEATQHTITNLIQAMGNSLPNRQPALHSTHAHRRSSNGICMTATNCKKDFGELVDLATQHYLFDRERGSCDPLYVAEELGQLKGAEFSECKACALSLECWASREREKIWKMIPAWFRLDAPVGAATLKANVVTATI</sequence>
<feature type="compositionally biased region" description="Polar residues" evidence="1">
    <location>
        <begin position="20"/>
        <end position="34"/>
    </location>
</feature>
<comment type="caution">
    <text evidence="2">The sequence shown here is derived from an EMBL/GenBank/DDBJ whole genome shotgun (WGS) entry which is preliminary data.</text>
</comment>
<evidence type="ECO:0000256" key="1">
    <source>
        <dbReference type="SAM" id="MobiDB-lite"/>
    </source>
</evidence>
<feature type="region of interest" description="Disordered" evidence="1">
    <location>
        <begin position="47"/>
        <end position="66"/>
    </location>
</feature>
<feature type="region of interest" description="Disordered" evidence="1">
    <location>
        <begin position="1"/>
        <end position="34"/>
    </location>
</feature>
<gene>
    <name evidence="2" type="ORF">P691DRAFT_694510</name>
</gene>
<evidence type="ECO:0000313" key="2">
    <source>
        <dbReference type="EMBL" id="KAF9453549.1"/>
    </source>
</evidence>
<name>A0A9P6C9V4_9AGAR</name>